<reference evidence="3 4" key="1">
    <citation type="journal article" date="2013" name="PLoS Genet.">
        <title>Distinctive expansion of potential virulence genes in the genome of the oomycete fish pathogen Saprolegnia parasitica.</title>
        <authorList>
            <person name="Jiang R.H."/>
            <person name="de Bruijn I."/>
            <person name="Haas B.J."/>
            <person name="Belmonte R."/>
            <person name="Lobach L."/>
            <person name="Christie J."/>
            <person name="van den Ackerveken G."/>
            <person name="Bottin A."/>
            <person name="Bulone V."/>
            <person name="Diaz-Moreno S.M."/>
            <person name="Dumas B."/>
            <person name="Fan L."/>
            <person name="Gaulin E."/>
            <person name="Govers F."/>
            <person name="Grenville-Briggs L.J."/>
            <person name="Horner N.R."/>
            <person name="Levin J.Z."/>
            <person name="Mammella M."/>
            <person name="Meijer H.J."/>
            <person name="Morris P."/>
            <person name="Nusbaum C."/>
            <person name="Oome S."/>
            <person name="Phillips A.J."/>
            <person name="van Rooyen D."/>
            <person name="Rzeszutek E."/>
            <person name="Saraiva M."/>
            <person name="Secombes C.J."/>
            <person name="Seidl M.F."/>
            <person name="Snel B."/>
            <person name="Stassen J.H."/>
            <person name="Sykes S."/>
            <person name="Tripathy S."/>
            <person name="van den Berg H."/>
            <person name="Vega-Arreguin J.C."/>
            <person name="Wawra S."/>
            <person name="Young S.K."/>
            <person name="Zeng Q."/>
            <person name="Dieguez-Uribeondo J."/>
            <person name="Russ C."/>
            <person name="Tyler B.M."/>
            <person name="van West P."/>
        </authorList>
    </citation>
    <scope>NUCLEOTIDE SEQUENCE [LARGE SCALE GENOMIC DNA]</scope>
    <source>
        <strain evidence="3 4">CBS 223.65</strain>
    </source>
</reference>
<sequence>MTTSSQKIPALDKYNAWVLENESLARRLENVFYVVPMLVPARVGNPDIVSEVGYSMGGLLKLYHDYLLYRAVHPEETPRTLVQAARVPLSLLAQVQVAAEIIALKTGGSDARWRVIVALEICKCICKLALLGHAKGQVLYKNGTYITCEVPATESKKDATEYTGQRSGRVFKSHREAGQSSQEPLTLSFVDATVASGHEGPLQLTGEILHILRPVVYAVLCQRKSEQSWVPFLASFSTEVLGLLCSSAEAPTKATPAVTEEFRRRKMCLFLYLLRNPLFSSVTNPLADSVANATQPVPVLGRLIQFAIDNGLLYYQRRHFYTSAS</sequence>
<dbReference type="AlphaFoldDB" id="A0A067BFH5"/>
<dbReference type="InterPro" id="IPR013919">
    <property type="entry name" value="Pex16"/>
</dbReference>
<dbReference type="RefSeq" id="XP_012212161.1">
    <property type="nucleotide sequence ID" value="XM_012356771.1"/>
</dbReference>
<evidence type="ECO:0000256" key="2">
    <source>
        <dbReference type="RuleBase" id="RU365003"/>
    </source>
</evidence>
<dbReference type="PANTHER" id="PTHR13299">
    <property type="entry name" value="PEROXISOMAL MEMBRANE PROTEIN PEX16"/>
    <property type="match status" value="1"/>
</dbReference>
<keyword evidence="2" id="KW-0962">Peroxisome biogenesis</keyword>
<dbReference type="KEGG" id="spar:SPRG_17261"/>
<dbReference type="EMBL" id="KK583767">
    <property type="protein sequence ID" value="KDO17129.1"/>
    <property type="molecule type" value="Genomic_DNA"/>
</dbReference>
<accession>A0A067BFH5</accession>
<evidence type="ECO:0000313" key="3">
    <source>
        <dbReference type="EMBL" id="KDO17129.1"/>
    </source>
</evidence>
<evidence type="ECO:0000313" key="4">
    <source>
        <dbReference type="Proteomes" id="UP000030745"/>
    </source>
</evidence>
<comment type="similarity">
    <text evidence="1 2">Belongs to the peroxin-16 family.</text>
</comment>
<dbReference type="Pfam" id="PF08610">
    <property type="entry name" value="Pex16"/>
    <property type="match status" value="1"/>
</dbReference>
<name>A0A067BFH5_SAPPC</name>
<protein>
    <recommendedName>
        <fullName evidence="2">Peroxisomal membrane protein PEX16</fullName>
    </recommendedName>
</protein>
<dbReference type="STRING" id="695850.A0A067BFH5"/>
<proteinExistence type="inferred from homology"/>
<gene>
    <name evidence="3" type="ORF">SPRG_17261</name>
</gene>
<dbReference type="OrthoDB" id="59472at2759"/>
<dbReference type="Proteomes" id="UP000030745">
    <property type="component" value="Unassembled WGS sequence"/>
</dbReference>
<dbReference type="PANTHER" id="PTHR13299:SF0">
    <property type="entry name" value="PEROXISOMAL MEMBRANE PROTEIN PEX16"/>
    <property type="match status" value="1"/>
</dbReference>
<evidence type="ECO:0000256" key="1">
    <source>
        <dbReference type="ARBA" id="ARBA00009505"/>
    </source>
</evidence>
<dbReference type="GO" id="GO:0007031">
    <property type="term" value="P:peroxisome organization"/>
    <property type="evidence" value="ECO:0007669"/>
    <property type="project" value="UniProtKB-KW"/>
</dbReference>
<keyword evidence="4" id="KW-1185">Reference proteome</keyword>
<dbReference type="GO" id="GO:0005778">
    <property type="term" value="C:peroxisomal membrane"/>
    <property type="evidence" value="ECO:0007669"/>
    <property type="project" value="UniProtKB-SubCell"/>
</dbReference>
<organism evidence="3 4">
    <name type="scientific">Saprolegnia parasitica (strain CBS 223.65)</name>
    <dbReference type="NCBI Taxonomy" id="695850"/>
    <lineage>
        <taxon>Eukaryota</taxon>
        <taxon>Sar</taxon>
        <taxon>Stramenopiles</taxon>
        <taxon>Oomycota</taxon>
        <taxon>Saprolegniomycetes</taxon>
        <taxon>Saprolegniales</taxon>
        <taxon>Saprolegniaceae</taxon>
        <taxon>Saprolegnia</taxon>
    </lineage>
</organism>
<dbReference type="OMA" id="CICKLAL"/>
<keyword evidence="2" id="KW-0576">Peroxisome</keyword>
<dbReference type="GeneID" id="24138813"/>
<comment type="subcellular location">
    <subcellularLocation>
        <location evidence="2">Peroxisome membrane</location>
    </subcellularLocation>
</comment>
<dbReference type="VEuPathDB" id="FungiDB:SPRG_17261"/>